<protein>
    <submittedName>
        <fullName evidence="1">Uncharacterized protein</fullName>
    </submittedName>
</protein>
<dbReference type="AlphaFoldDB" id="A0AAQ3SNY0"/>
<dbReference type="Proteomes" id="UP001341281">
    <property type="component" value="Chromosome 02"/>
</dbReference>
<dbReference type="EMBL" id="CP144746">
    <property type="protein sequence ID" value="WVZ57680.1"/>
    <property type="molecule type" value="Genomic_DNA"/>
</dbReference>
<evidence type="ECO:0000313" key="2">
    <source>
        <dbReference type="Proteomes" id="UP001341281"/>
    </source>
</evidence>
<organism evidence="1 2">
    <name type="scientific">Paspalum notatum var. saurae</name>
    <dbReference type="NCBI Taxonomy" id="547442"/>
    <lineage>
        <taxon>Eukaryota</taxon>
        <taxon>Viridiplantae</taxon>
        <taxon>Streptophyta</taxon>
        <taxon>Embryophyta</taxon>
        <taxon>Tracheophyta</taxon>
        <taxon>Spermatophyta</taxon>
        <taxon>Magnoliopsida</taxon>
        <taxon>Liliopsida</taxon>
        <taxon>Poales</taxon>
        <taxon>Poaceae</taxon>
        <taxon>PACMAD clade</taxon>
        <taxon>Panicoideae</taxon>
        <taxon>Andropogonodae</taxon>
        <taxon>Paspaleae</taxon>
        <taxon>Paspalinae</taxon>
        <taxon>Paspalum</taxon>
    </lineage>
</organism>
<proteinExistence type="predicted"/>
<sequence length="64" mass="6678">MSPWIGVNVGICSSGIDNGSPQSVVLSEFLRLLSVIYGTQQSYNARVIVNPNGEINGSITGPIG</sequence>
<evidence type="ECO:0000313" key="1">
    <source>
        <dbReference type="EMBL" id="WVZ57680.1"/>
    </source>
</evidence>
<accession>A0AAQ3SNY0</accession>
<keyword evidence="2" id="KW-1185">Reference proteome</keyword>
<reference evidence="1 2" key="1">
    <citation type="submission" date="2024-02" db="EMBL/GenBank/DDBJ databases">
        <title>High-quality chromosome-scale genome assembly of Pensacola bahiagrass (Paspalum notatum Flugge var. saurae).</title>
        <authorList>
            <person name="Vega J.M."/>
            <person name="Podio M."/>
            <person name="Orjuela J."/>
            <person name="Siena L.A."/>
            <person name="Pessino S.C."/>
            <person name="Combes M.C."/>
            <person name="Mariac C."/>
            <person name="Albertini E."/>
            <person name="Pupilli F."/>
            <person name="Ortiz J.P.A."/>
            <person name="Leblanc O."/>
        </authorList>
    </citation>
    <scope>NUCLEOTIDE SEQUENCE [LARGE SCALE GENOMIC DNA]</scope>
    <source>
        <strain evidence="1">R1</strain>
        <tissue evidence="1">Leaf</tissue>
    </source>
</reference>
<name>A0AAQ3SNY0_PASNO</name>
<gene>
    <name evidence="1" type="ORF">U9M48_008035</name>
</gene>